<evidence type="ECO:0000313" key="4">
    <source>
        <dbReference type="Proteomes" id="UP000320244"/>
    </source>
</evidence>
<reference evidence="3 4" key="1">
    <citation type="submission" date="2019-05" db="EMBL/GenBank/DDBJ databases">
        <authorList>
            <person name="Lee S.D."/>
        </authorList>
    </citation>
    <scope>NUCLEOTIDE SEQUENCE [LARGE SCALE GENOMIC DNA]</scope>
    <source>
        <strain evidence="3 4">C5-26</strain>
    </source>
</reference>
<comment type="caution">
    <text evidence="3">The sequence shown here is derived from an EMBL/GenBank/DDBJ whole genome shotgun (WGS) entry which is preliminary data.</text>
</comment>
<evidence type="ECO:0000313" key="3">
    <source>
        <dbReference type="EMBL" id="TWP37290.1"/>
    </source>
</evidence>
<dbReference type="Pfam" id="PF02452">
    <property type="entry name" value="PemK_toxin"/>
    <property type="match status" value="1"/>
</dbReference>
<dbReference type="Gene3D" id="2.30.30.110">
    <property type="match status" value="1"/>
</dbReference>
<comment type="similarity">
    <text evidence="1">Belongs to the PemK/MazF family.</text>
</comment>
<evidence type="ECO:0000256" key="2">
    <source>
        <dbReference type="ARBA" id="ARBA00022649"/>
    </source>
</evidence>
<dbReference type="InterPro" id="IPR011067">
    <property type="entry name" value="Plasmid_toxin/cell-grow_inhib"/>
</dbReference>
<sequence>MAQPEPLRGEVWEVRFPAFGLHPAVVLSVNPLNARLGHAAVIPITGTRGPEGTHVPLTADVGLTRYPESYADVTGLQPAARSRFRRRRGLLASAEIAHLEDRLRIYLGL</sequence>
<dbReference type="OrthoDB" id="4551024at2"/>
<organism evidence="3 4">
    <name type="scientific">Leekyejoonella antrihumi</name>
    <dbReference type="NCBI Taxonomy" id="1660198"/>
    <lineage>
        <taxon>Bacteria</taxon>
        <taxon>Bacillati</taxon>
        <taxon>Actinomycetota</taxon>
        <taxon>Actinomycetes</taxon>
        <taxon>Micrococcales</taxon>
        <taxon>Dermacoccaceae</taxon>
        <taxon>Leekyejoonella</taxon>
    </lineage>
</organism>
<keyword evidence="2" id="KW-1277">Toxin-antitoxin system</keyword>
<keyword evidence="4" id="KW-1185">Reference proteome</keyword>
<dbReference type="RefSeq" id="WP_146315813.1">
    <property type="nucleotide sequence ID" value="NZ_VCQV01000006.1"/>
</dbReference>
<reference evidence="3 4" key="2">
    <citation type="submission" date="2019-08" db="EMBL/GenBank/DDBJ databases">
        <title>Jejuicoccus antrihumi gen. nov., sp. nov., a new member of the family Dermacoccaceae isolated from a cave.</title>
        <authorList>
            <person name="Schumann P."/>
            <person name="Kim I.S."/>
        </authorList>
    </citation>
    <scope>NUCLEOTIDE SEQUENCE [LARGE SCALE GENOMIC DNA]</scope>
    <source>
        <strain evidence="3 4">C5-26</strain>
    </source>
</reference>
<dbReference type="AlphaFoldDB" id="A0A563E440"/>
<proteinExistence type="inferred from homology"/>
<name>A0A563E440_9MICO</name>
<evidence type="ECO:0000256" key="1">
    <source>
        <dbReference type="ARBA" id="ARBA00007521"/>
    </source>
</evidence>
<dbReference type="GO" id="GO:0003677">
    <property type="term" value="F:DNA binding"/>
    <property type="evidence" value="ECO:0007669"/>
    <property type="project" value="InterPro"/>
</dbReference>
<gene>
    <name evidence="3" type="ORF">FGL98_05900</name>
</gene>
<dbReference type="InterPro" id="IPR003477">
    <property type="entry name" value="PemK-like"/>
</dbReference>
<dbReference type="SUPFAM" id="SSF50118">
    <property type="entry name" value="Cell growth inhibitor/plasmid maintenance toxic component"/>
    <property type="match status" value="1"/>
</dbReference>
<dbReference type="EMBL" id="VCQV01000006">
    <property type="protein sequence ID" value="TWP37290.1"/>
    <property type="molecule type" value="Genomic_DNA"/>
</dbReference>
<dbReference type="Proteomes" id="UP000320244">
    <property type="component" value="Unassembled WGS sequence"/>
</dbReference>
<protein>
    <submittedName>
        <fullName evidence="3">Type II toxin-antitoxin system PemK/MazF family toxin</fullName>
    </submittedName>
</protein>
<accession>A0A563E440</accession>